<evidence type="ECO:0000313" key="3">
    <source>
        <dbReference type="Proteomes" id="UP000054359"/>
    </source>
</evidence>
<accession>A0A087TCW5</accession>
<dbReference type="Proteomes" id="UP000054359">
    <property type="component" value="Unassembled WGS sequence"/>
</dbReference>
<dbReference type="AlphaFoldDB" id="A0A087TCW5"/>
<dbReference type="CDD" id="cd14267">
    <property type="entry name" value="Rif1_CTD_C-II_like"/>
    <property type="match status" value="1"/>
</dbReference>
<name>A0A087TCW5_STEMI</name>
<dbReference type="EMBL" id="KK114637">
    <property type="protein sequence ID" value="KFM62954.1"/>
    <property type="molecule type" value="Genomic_DNA"/>
</dbReference>
<organism evidence="2 3">
    <name type="scientific">Stegodyphus mimosarum</name>
    <name type="common">African social velvet spider</name>
    <dbReference type="NCBI Taxonomy" id="407821"/>
    <lineage>
        <taxon>Eukaryota</taxon>
        <taxon>Metazoa</taxon>
        <taxon>Ecdysozoa</taxon>
        <taxon>Arthropoda</taxon>
        <taxon>Chelicerata</taxon>
        <taxon>Arachnida</taxon>
        <taxon>Araneae</taxon>
        <taxon>Araneomorphae</taxon>
        <taxon>Entelegynae</taxon>
        <taxon>Eresoidea</taxon>
        <taxon>Eresidae</taxon>
        <taxon>Stegodyphus</taxon>
    </lineage>
</organism>
<dbReference type="OrthoDB" id="6436085at2759"/>
<feature type="region of interest" description="Disordered" evidence="1">
    <location>
        <begin position="610"/>
        <end position="630"/>
    </location>
</feature>
<reference evidence="2 3" key="1">
    <citation type="submission" date="2013-11" db="EMBL/GenBank/DDBJ databases">
        <title>Genome sequencing of Stegodyphus mimosarum.</title>
        <authorList>
            <person name="Bechsgaard J."/>
        </authorList>
    </citation>
    <scope>NUCLEOTIDE SEQUENCE [LARGE SCALE GENOMIC DNA]</scope>
</reference>
<feature type="non-terminal residue" evidence="2">
    <location>
        <position position="1196"/>
    </location>
</feature>
<feature type="region of interest" description="Disordered" evidence="1">
    <location>
        <begin position="437"/>
        <end position="475"/>
    </location>
</feature>
<protein>
    <submittedName>
        <fullName evidence="2">Telomere-associated protein RIF1</fullName>
    </submittedName>
</protein>
<evidence type="ECO:0000313" key="2">
    <source>
        <dbReference type="EMBL" id="KFM62954.1"/>
    </source>
</evidence>
<gene>
    <name evidence="2" type="ORF">X975_06517</name>
</gene>
<keyword evidence="3" id="KW-1185">Reference proteome</keyword>
<feature type="region of interest" description="Disordered" evidence="1">
    <location>
        <begin position="823"/>
        <end position="846"/>
    </location>
</feature>
<feature type="compositionally biased region" description="Basic and acidic residues" evidence="1">
    <location>
        <begin position="610"/>
        <end position="627"/>
    </location>
</feature>
<proteinExistence type="predicted"/>
<evidence type="ECO:0000256" key="1">
    <source>
        <dbReference type="SAM" id="MobiDB-lite"/>
    </source>
</evidence>
<sequence>MLTTDYAAVNHSLPKDEYSHGTDEKDENIVKILNTKPEEHIPSLTEKKRCERKKAKSKKKTLPENETFDGKLVNNVADNASLTMEKSKTDDVSNLDNINELIEVHQCEDKQNEIVEIGPEYNDSSNIVLSVEEIEIGETPMLDNGIEDTCREDVSSFPMISSEQLHGKEVSISKDVEFDETPMLESEAEEAENPDNDIVKQDSSFMKVTEIGSVGNMTSSAVEMCEKERSPMLDNNNEEPMNLQSITKNKISDCESKDRPHGMTSCIKAAENIKILTIDDSIEKGTLNTKVAREHKTLAAESARHDKASSLLSFVKKNESSGIENNNYSFQVSEITVENKENTCDKNSEDPIEPNSIVSVDSHSFAILCNKNDENIPYLTNPVKQPNVESVCQLESNTASKNPLTVKAVPMHNVHKFSISSLKKDIAEDGIQSSNVTKASVMQSEKGDLSDATNSDLEETSELCISDPLPKKEDDNAEFVSTLPDLETKGNSGDNFSNLECDSVDIDRGTSKGCVVEKLPEKSVHTDDKNQLDIMPSSNEHPIEEFKEIFTTQTEKCNGRNSFGSLLKSTEFERNFNEVNEGIQDFCADKECEEIDSVLNVEDFQIKNIEGDRKDSESQKEKTKTDAGETSNMKPVELLTDHESGQFYLEKENSKEFNNFLGMSVGNMFSQEKIDIAINEAVSNPSEVILPEIKMLLDDVLREVDGLTHNSVDEMSRLFSENNSSIPTEGQINHLQQFQVNKRQVQIIVTGLCNEVTKEVEGSKKRKKKVPVRATVAHKVKAFVPLVTKKNLKLKTNEFKTLKNMQPSEITNILKEAYGLTQRNQTESKNKKTVLSNKGLSPLTTSDSHENEVFLTSNDMSPKTKGLSFLHLKNKMGSDQMKTLNTYFNTNLSPQTRSFKMITASRKKLFKASEENNLQTNNASVTTSESPVNIVPSKKKRVTFADPLVEEKILDDVSVENYAKKSRKLPARGRPKKLQSCFATPKNEVNRRASLTTSFPVEKEDNIPSSSEFQDSDSLTEFSNLPVCSVLINCEDSVSNILHYLTSPTWVRGLESLLLSKNIKTIGDICRLNVHEVKALPFKSPKVISLHKALIAYLTQVQTMTMQKFQRFEDGCPEQEEMDCLSNSTDGRLDNEIPSGQQIKGKISKNEEEILNEMVETLLQNGKIEKLPSHLLSALSRKCVSVLTEKIEKSCI</sequence>